<dbReference type="Proteomes" id="UP000294498">
    <property type="component" value="Unassembled WGS sequence"/>
</dbReference>
<sequence length="185" mass="21626">MTVAIAIDFENVYKFDSVSEDWKKSTFRPEVMKGEKVPLIVEIGSEAHELLPNVYNLAFGPRGPKGRIDDKALLTYKDYSKVFSTILFTGLTYLNINNGHFIGIDGSNNARAFLYYRIIQKNFDYLDHYFNIYGLKYYVRITRFGKRQYDNPFDFEDVLPSPARIQKGGRTSVDLMYNYFIFNRK</sequence>
<dbReference type="EMBL" id="SODV01000001">
    <property type="protein sequence ID" value="TDX00005.1"/>
    <property type="molecule type" value="Genomic_DNA"/>
</dbReference>
<organism evidence="1 2">
    <name type="scientific">Dinghuibacter silviterrae</name>
    <dbReference type="NCBI Taxonomy" id="1539049"/>
    <lineage>
        <taxon>Bacteria</taxon>
        <taxon>Pseudomonadati</taxon>
        <taxon>Bacteroidota</taxon>
        <taxon>Chitinophagia</taxon>
        <taxon>Chitinophagales</taxon>
        <taxon>Chitinophagaceae</taxon>
        <taxon>Dinghuibacter</taxon>
    </lineage>
</organism>
<dbReference type="RefSeq" id="WP_394346384.1">
    <property type="nucleotide sequence ID" value="NZ_SODV01000001.1"/>
</dbReference>
<evidence type="ECO:0000313" key="1">
    <source>
        <dbReference type="EMBL" id="TDX00005.1"/>
    </source>
</evidence>
<dbReference type="Pfam" id="PF22028">
    <property type="entry name" value="DUF6934"/>
    <property type="match status" value="1"/>
</dbReference>
<name>A0A4R8DRF9_9BACT</name>
<dbReference type="AlphaFoldDB" id="A0A4R8DRF9"/>
<dbReference type="InterPro" id="IPR053865">
    <property type="entry name" value="DUF6934"/>
</dbReference>
<protein>
    <submittedName>
        <fullName evidence="1">Uncharacterized protein</fullName>
    </submittedName>
</protein>
<keyword evidence="2" id="KW-1185">Reference proteome</keyword>
<comment type="caution">
    <text evidence="1">The sequence shown here is derived from an EMBL/GenBank/DDBJ whole genome shotgun (WGS) entry which is preliminary data.</text>
</comment>
<gene>
    <name evidence="1" type="ORF">EDB95_1021</name>
</gene>
<accession>A0A4R8DRF9</accession>
<proteinExistence type="predicted"/>
<reference evidence="1 2" key="1">
    <citation type="submission" date="2019-03" db="EMBL/GenBank/DDBJ databases">
        <title>Genomic Encyclopedia of Type Strains, Phase IV (KMG-IV): sequencing the most valuable type-strain genomes for metagenomic binning, comparative biology and taxonomic classification.</title>
        <authorList>
            <person name="Goeker M."/>
        </authorList>
    </citation>
    <scope>NUCLEOTIDE SEQUENCE [LARGE SCALE GENOMIC DNA]</scope>
    <source>
        <strain evidence="1 2">DSM 100059</strain>
    </source>
</reference>
<evidence type="ECO:0000313" key="2">
    <source>
        <dbReference type="Proteomes" id="UP000294498"/>
    </source>
</evidence>